<organism evidence="1">
    <name type="scientific">Solanum chilense</name>
    <name type="common">Tomato</name>
    <name type="synonym">Lycopersicon chilense</name>
    <dbReference type="NCBI Taxonomy" id="4083"/>
    <lineage>
        <taxon>Eukaryota</taxon>
        <taxon>Viridiplantae</taxon>
        <taxon>Streptophyta</taxon>
        <taxon>Embryophyta</taxon>
        <taxon>Tracheophyta</taxon>
        <taxon>Spermatophyta</taxon>
        <taxon>Magnoliopsida</taxon>
        <taxon>eudicotyledons</taxon>
        <taxon>Gunneridae</taxon>
        <taxon>Pentapetalae</taxon>
        <taxon>asterids</taxon>
        <taxon>lamiids</taxon>
        <taxon>Solanales</taxon>
        <taxon>Solanaceae</taxon>
        <taxon>Solanoideae</taxon>
        <taxon>Solaneae</taxon>
        <taxon>Solanum</taxon>
        <taxon>Solanum subgen. Lycopersicon</taxon>
    </lineage>
</organism>
<feature type="non-terminal residue" evidence="1">
    <location>
        <position position="1"/>
    </location>
</feature>
<reference evidence="1" key="1">
    <citation type="submission" date="2019-05" db="EMBL/GenBank/DDBJ databases">
        <title>The de novo reference genome and transcriptome assemblies of the wild tomato species Solanum chilense.</title>
        <authorList>
            <person name="Stam R."/>
            <person name="Nosenko T."/>
            <person name="Hoerger A.C."/>
            <person name="Stephan W."/>
            <person name="Seidel M.A."/>
            <person name="Kuhn J.M.M."/>
            <person name="Haberer G."/>
            <person name="Tellier A."/>
        </authorList>
    </citation>
    <scope>NUCLEOTIDE SEQUENCE</scope>
    <source>
        <tissue evidence="1">Mature leaves</tissue>
    </source>
</reference>
<comment type="caution">
    <text evidence="1">The sequence shown here is derived from an EMBL/GenBank/DDBJ whole genome shotgun (WGS) entry which is preliminary data.</text>
</comment>
<evidence type="ECO:0000313" key="1">
    <source>
        <dbReference type="EMBL" id="TMX00499.1"/>
    </source>
</evidence>
<protein>
    <submittedName>
        <fullName evidence="1">Uncharacterized protein</fullName>
    </submittedName>
</protein>
<dbReference type="EMBL" id="RXGB01001060">
    <property type="protein sequence ID" value="TMX00499.1"/>
    <property type="molecule type" value="Genomic_DNA"/>
</dbReference>
<dbReference type="AlphaFoldDB" id="A0A6N2C2C2"/>
<proteinExistence type="predicted"/>
<accession>A0A6N2C2C2</accession>
<gene>
    <name evidence="1" type="ORF">EJD97_000703</name>
</gene>
<sequence length="102" mass="11226">VIRSSRRRVSDSGLGYTFKPRLINHSPVKSLLDSVVNTSLIGPCEFVATETNVHKATCFYNGYKIHAFPHIVRFPSKFFSSTAVITLKLPTSHQGSVSSLAC</sequence>
<name>A0A6N2C2C2_SOLCI</name>